<evidence type="ECO:0000313" key="2">
    <source>
        <dbReference type="Proteomes" id="UP000499080"/>
    </source>
</evidence>
<name>A0A4Y2JBI8_ARAVE</name>
<proteinExistence type="predicted"/>
<comment type="caution">
    <text evidence="1">The sequence shown here is derived from an EMBL/GenBank/DDBJ whole genome shotgun (WGS) entry which is preliminary data.</text>
</comment>
<keyword evidence="2" id="KW-1185">Reference proteome</keyword>
<dbReference type="Proteomes" id="UP000499080">
    <property type="component" value="Unassembled WGS sequence"/>
</dbReference>
<evidence type="ECO:0000313" key="1">
    <source>
        <dbReference type="EMBL" id="GBM87410.1"/>
    </source>
</evidence>
<organism evidence="1 2">
    <name type="scientific">Araneus ventricosus</name>
    <name type="common">Orbweaver spider</name>
    <name type="synonym">Epeira ventricosa</name>
    <dbReference type="NCBI Taxonomy" id="182803"/>
    <lineage>
        <taxon>Eukaryota</taxon>
        <taxon>Metazoa</taxon>
        <taxon>Ecdysozoa</taxon>
        <taxon>Arthropoda</taxon>
        <taxon>Chelicerata</taxon>
        <taxon>Arachnida</taxon>
        <taxon>Araneae</taxon>
        <taxon>Araneomorphae</taxon>
        <taxon>Entelegynae</taxon>
        <taxon>Araneoidea</taxon>
        <taxon>Araneidae</taxon>
        <taxon>Araneus</taxon>
    </lineage>
</organism>
<dbReference type="AlphaFoldDB" id="A0A4Y2JBI8"/>
<reference evidence="1 2" key="1">
    <citation type="journal article" date="2019" name="Sci. Rep.">
        <title>Orb-weaving spider Araneus ventricosus genome elucidates the spidroin gene catalogue.</title>
        <authorList>
            <person name="Kono N."/>
            <person name="Nakamura H."/>
            <person name="Ohtoshi R."/>
            <person name="Moran D.A.P."/>
            <person name="Shinohara A."/>
            <person name="Yoshida Y."/>
            <person name="Fujiwara M."/>
            <person name="Mori M."/>
            <person name="Tomita M."/>
            <person name="Arakawa K."/>
        </authorList>
    </citation>
    <scope>NUCLEOTIDE SEQUENCE [LARGE SCALE GENOMIC DNA]</scope>
</reference>
<accession>A0A4Y2JBI8</accession>
<gene>
    <name evidence="1" type="ORF">AVEN_134823_1</name>
</gene>
<protein>
    <submittedName>
        <fullName evidence="1">Uncharacterized protein</fullName>
    </submittedName>
</protein>
<sequence>MGLVHAKSGSGDKCLLPGVVMQNTALARLPRSVRLAFYDSNLVENRVLRVGDERRKSSRLLQPKPPTVLPVNHETSSLIAQSFHASHLHVALHLLTNVFNSSRWKSLNMHLECNYGADIT</sequence>
<dbReference type="EMBL" id="BGPR01003379">
    <property type="protein sequence ID" value="GBM87410.1"/>
    <property type="molecule type" value="Genomic_DNA"/>
</dbReference>